<dbReference type="PANTHER" id="PTHR31313">
    <property type="entry name" value="TY1 ENHANCER ACTIVATOR"/>
    <property type="match status" value="1"/>
</dbReference>
<feature type="domain" description="Zn(2)-C6 fungal-type" evidence="9">
    <location>
        <begin position="13"/>
        <end position="50"/>
    </location>
</feature>
<dbReference type="GO" id="GO:0006351">
    <property type="term" value="P:DNA-templated transcription"/>
    <property type="evidence" value="ECO:0007669"/>
    <property type="project" value="InterPro"/>
</dbReference>
<evidence type="ECO:0000313" key="11">
    <source>
        <dbReference type="Proteomes" id="UP000030671"/>
    </source>
</evidence>
<dbReference type="GO" id="GO:0003677">
    <property type="term" value="F:DNA binding"/>
    <property type="evidence" value="ECO:0007669"/>
    <property type="project" value="UniProtKB-KW"/>
</dbReference>
<dbReference type="KEGG" id="hir:HETIRDRAFT_438733"/>
<dbReference type="GO" id="GO:0000981">
    <property type="term" value="F:DNA-binding transcription factor activity, RNA polymerase II-specific"/>
    <property type="evidence" value="ECO:0007669"/>
    <property type="project" value="InterPro"/>
</dbReference>
<evidence type="ECO:0000256" key="8">
    <source>
        <dbReference type="SAM" id="MobiDB-lite"/>
    </source>
</evidence>
<keyword evidence="4" id="KW-0805">Transcription regulation</keyword>
<evidence type="ECO:0000256" key="6">
    <source>
        <dbReference type="ARBA" id="ARBA00023163"/>
    </source>
</evidence>
<evidence type="ECO:0000256" key="5">
    <source>
        <dbReference type="ARBA" id="ARBA00023125"/>
    </source>
</evidence>
<dbReference type="EMBL" id="KI925456">
    <property type="protein sequence ID" value="ETW83538.1"/>
    <property type="molecule type" value="Genomic_DNA"/>
</dbReference>
<organism evidence="10 11">
    <name type="scientific">Heterobasidion irregulare (strain TC 32-1)</name>
    <dbReference type="NCBI Taxonomy" id="747525"/>
    <lineage>
        <taxon>Eukaryota</taxon>
        <taxon>Fungi</taxon>
        <taxon>Dikarya</taxon>
        <taxon>Basidiomycota</taxon>
        <taxon>Agaricomycotina</taxon>
        <taxon>Agaricomycetes</taxon>
        <taxon>Russulales</taxon>
        <taxon>Bondarzewiaceae</taxon>
        <taxon>Heterobasidion</taxon>
        <taxon>Heterobasidion annosum species complex</taxon>
    </lineage>
</organism>
<dbReference type="GO" id="GO:0005634">
    <property type="term" value="C:nucleus"/>
    <property type="evidence" value="ECO:0007669"/>
    <property type="project" value="UniProtKB-SubCell"/>
</dbReference>
<evidence type="ECO:0000256" key="3">
    <source>
        <dbReference type="ARBA" id="ARBA00022833"/>
    </source>
</evidence>
<accession>W4KCM9</accession>
<dbReference type="InParanoid" id="W4KCM9"/>
<keyword evidence="7" id="KW-0539">Nucleus</keyword>
<dbReference type="InterPro" id="IPR007219">
    <property type="entry name" value="XnlR_reg_dom"/>
</dbReference>
<evidence type="ECO:0000259" key="9">
    <source>
        <dbReference type="PROSITE" id="PS50048"/>
    </source>
</evidence>
<dbReference type="CDD" id="cd12148">
    <property type="entry name" value="fungal_TF_MHR"/>
    <property type="match status" value="1"/>
</dbReference>
<dbReference type="Pfam" id="PF04082">
    <property type="entry name" value="Fungal_trans"/>
    <property type="match status" value="1"/>
</dbReference>
<evidence type="ECO:0000313" key="10">
    <source>
        <dbReference type="EMBL" id="ETW83538.1"/>
    </source>
</evidence>
<keyword evidence="3" id="KW-0862">Zinc</keyword>
<dbReference type="AlphaFoldDB" id="W4KCM9"/>
<dbReference type="GeneID" id="20675074"/>
<dbReference type="SMART" id="SM00906">
    <property type="entry name" value="Fungal_trans"/>
    <property type="match status" value="1"/>
</dbReference>
<dbReference type="eggNOG" id="ENOG502QW0K">
    <property type="taxonomic scope" value="Eukaryota"/>
</dbReference>
<keyword evidence="2" id="KW-0479">Metal-binding</keyword>
<dbReference type="PROSITE" id="PS50048">
    <property type="entry name" value="ZN2_CY6_FUNGAL_2"/>
    <property type="match status" value="1"/>
</dbReference>
<dbReference type="SUPFAM" id="SSF57701">
    <property type="entry name" value="Zn2/Cys6 DNA-binding domain"/>
    <property type="match status" value="1"/>
</dbReference>
<dbReference type="PANTHER" id="PTHR31313:SF81">
    <property type="entry name" value="TY1 ENHANCER ACTIVATOR"/>
    <property type="match status" value="1"/>
</dbReference>
<dbReference type="STRING" id="747525.W4KCM9"/>
<dbReference type="InterPro" id="IPR001138">
    <property type="entry name" value="Zn2Cys6_DnaBD"/>
</dbReference>
<reference evidence="10 11" key="1">
    <citation type="journal article" date="2012" name="New Phytol.">
        <title>Insight into trade-off between wood decay and parasitism from the genome of a fungal forest pathogen.</title>
        <authorList>
            <person name="Olson A."/>
            <person name="Aerts A."/>
            <person name="Asiegbu F."/>
            <person name="Belbahri L."/>
            <person name="Bouzid O."/>
            <person name="Broberg A."/>
            <person name="Canback B."/>
            <person name="Coutinho P.M."/>
            <person name="Cullen D."/>
            <person name="Dalman K."/>
            <person name="Deflorio G."/>
            <person name="van Diepen L.T."/>
            <person name="Dunand C."/>
            <person name="Duplessis S."/>
            <person name="Durling M."/>
            <person name="Gonthier P."/>
            <person name="Grimwood J."/>
            <person name="Fossdal C.G."/>
            <person name="Hansson D."/>
            <person name="Henrissat B."/>
            <person name="Hietala A."/>
            <person name="Himmelstrand K."/>
            <person name="Hoffmeister D."/>
            <person name="Hogberg N."/>
            <person name="James T.Y."/>
            <person name="Karlsson M."/>
            <person name="Kohler A."/>
            <person name="Kues U."/>
            <person name="Lee Y.H."/>
            <person name="Lin Y.C."/>
            <person name="Lind M."/>
            <person name="Lindquist E."/>
            <person name="Lombard V."/>
            <person name="Lucas S."/>
            <person name="Lunden K."/>
            <person name="Morin E."/>
            <person name="Murat C."/>
            <person name="Park J."/>
            <person name="Raffaello T."/>
            <person name="Rouze P."/>
            <person name="Salamov A."/>
            <person name="Schmutz J."/>
            <person name="Solheim H."/>
            <person name="Stahlberg J."/>
            <person name="Velez H."/>
            <person name="de Vries R.P."/>
            <person name="Wiebenga A."/>
            <person name="Woodward S."/>
            <person name="Yakovlev I."/>
            <person name="Garbelotto M."/>
            <person name="Martin F."/>
            <person name="Grigoriev I.V."/>
            <person name="Stenlid J."/>
        </authorList>
    </citation>
    <scope>NUCLEOTIDE SEQUENCE [LARGE SCALE GENOMIC DNA]</scope>
    <source>
        <strain evidence="10 11">TC 32-1</strain>
    </source>
</reference>
<evidence type="ECO:0000256" key="2">
    <source>
        <dbReference type="ARBA" id="ARBA00022723"/>
    </source>
</evidence>
<dbReference type="RefSeq" id="XP_009543319.1">
    <property type="nucleotide sequence ID" value="XM_009545024.1"/>
</dbReference>
<evidence type="ECO:0000256" key="4">
    <source>
        <dbReference type="ARBA" id="ARBA00023015"/>
    </source>
</evidence>
<comment type="subcellular location">
    <subcellularLocation>
        <location evidence="1">Nucleus</location>
    </subcellularLocation>
</comment>
<dbReference type="Gene3D" id="4.10.240.10">
    <property type="entry name" value="Zn(2)-C6 fungal-type DNA-binding domain"/>
    <property type="match status" value="1"/>
</dbReference>
<protein>
    <recommendedName>
        <fullName evidence="9">Zn(2)-C6 fungal-type domain-containing protein</fullName>
    </recommendedName>
</protein>
<dbReference type="CDD" id="cd00067">
    <property type="entry name" value="GAL4"/>
    <property type="match status" value="1"/>
</dbReference>
<proteinExistence type="predicted"/>
<keyword evidence="6" id="KW-0804">Transcription</keyword>
<name>W4KCM9_HETIT</name>
<dbReference type="GO" id="GO:0008270">
    <property type="term" value="F:zinc ion binding"/>
    <property type="evidence" value="ECO:0007669"/>
    <property type="project" value="InterPro"/>
</dbReference>
<dbReference type="InterPro" id="IPR051615">
    <property type="entry name" value="Transcr_Regulatory_Elem"/>
</dbReference>
<dbReference type="OrthoDB" id="2154091at2759"/>
<keyword evidence="5" id="KW-0238">DNA-binding</keyword>
<gene>
    <name evidence="10" type="ORF">HETIRDRAFT_438733</name>
</gene>
<keyword evidence="11" id="KW-1185">Reference proteome</keyword>
<dbReference type="HOGENOM" id="CLU_007003_2_1_1"/>
<feature type="region of interest" description="Disordered" evidence="8">
    <location>
        <begin position="88"/>
        <end position="110"/>
    </location>
</feature>
<dbReference type="InterPro" id="IPR036864">
    <property type="entry name" value="Zn2-C6_fun-type_DNA-bd_sf"/>
</dbReference>
<evidence type="ECO:0000256" key="7">
    <source>
        <dbReference type="ARBA" id="ARBA00023242"/>
    </source>
</evidence>
<sequence>MRVVSRGPYAKQACVRCRTRKVKCEWESKDNKLPNATCRQCREAKIDCRWGREHIKGVNITREHVQHLQDKIVLLETELERCRSSHSIPSTSQYYADPGSPESDGTLVKSESDDSDVEQLCAPTQHLHIHDDTLQFWGPTSIFRFVMPGPSRFYNSGSAAGPHRFSSIAGSLGPDIEWNRYLPKDVTLSRTEHDRLLDLLFRFFTSWCMRVVPELFLHDMHQVLSRSPSNVASRTAHYSPMLHNSLIAVATAFSDDPMIKADEVRNKFAAKAKESLEQECERPHLSAVLALSILANFHSSRGEQSLGYMYFGISARVSQALGVGLDCSSWVDAGKITPEEMQDRNWVFWTTFCQDTTWSLYVGRDFCVSSFSESQNIPVPFVDGDLDQRPWNWPNKENPPQPNYLSRIFHATCQLLQIARRIMSIVSNFSHLGVRQNANEILISSMDVELDSWMSQMKEEISIPPSALSRAMPHQLMLHMTYHWLIIILHRPFYRQKQVGVEREIDHIRRCNKAANEVMKLADTWRNSYTLRYVPITFIQVVSAACTIFILSAVHATSGQRLAKVQLDQAKRDTQQAVRYLNEIGESFAGARTIAHILGGVFEEKVKSRLARHAKAPRSASEPRSSEAVDANYPVPQVMPSGEMPYQPMPDPPTYYNPSMSNAVTSIDVQQTQCFPPYPYYNPPVNVFEQSTDINYLFDPQNPLFYPTYCTTGMRY</sequence>
<dbReference type="Proteomes" id="UP000030671">
    <property type="component" value="Unassembled WGS sequence"/>
</dbReference>
<evidence type="ECO:0000256" key="1">
    <source>
        <dbReference type="ARBA" id="ARBA00004123"/>
    </source>
</evidence>